<dbReference type="HOGENOM" id="CLU_2779114_0_0_1"/>
<accession>T1JTP6</accession>
<keyword evidence="3" id="KW-1185">Reference proteome</keyword>
<evidence type="ECO:0000313" key="2">
    <source>
        <dbReference type="EnsemblMetazoa" id="tetur01g14910.1"/>
    </source>
</evidence>
<keyword evidence="1" id="KW-0812">Transmembrane</keyword>
<organism evidence="2 3">
    <name type="scientific">Tetranychus urticae</name>
    <name type="common">Two-spotted spider mite</name>
    <dbReference type="NCBI Taxonomy" id="32264"/>
    <lineage>
        <taxon>Eukaryota</taxon>
        <taxon>Metazoa</taxon>
        <taxon>Ecdysozoa</taxon>
        <taxon>Arthropoda</taxon>
        <taxon>Chelicerata</taxon>
        <taxon>Arachnida</taxon>
        <taxon>Acari</taxon>
        <taxon>Acariformes</taxon>
        <taxon>Trombidiformes</taxon>
        <taxon>Prostigmata</taxon>
        <taxon>Eleutherengona</taxon>
        <taxon>Raphignathae</taxon>
        <taxon>Tetranychoidea</taxon>
        <taxon>Tetranychidae</taxon>
        <taxon>Tetranychus</taxon>
    </lineage>
</organism>
<dbReference type="EnsemblMetazoa" id="tetur01g14910.1">
    <property type="protein sequence ID" value="tetur01g14910.1"/>
    <property type="gene ID" value="tetur01g14910"/>
</dbReference>
<reference evidence="3" key="1">
    <citation type="submission" date="2011-08" db="EMBL/GenBank/DDBJ databases">
        <authorList>
            <person name="Rombauts S."/>
        </authorList>
    </citation>
    <scope>NUCLEOTIDE SEQUENCE</scope>
    <source>
        <strain evidence="3">London</strain>
    </source>
</reference>
<protein>
    <submittedName>
        <fullName evidence="2">Uncharacterized protein</fullName>
    </submittedName>
</protein>
<keyword evidence="1" id="KW-1133">Transmembrane helix</keyword>
<dbReference type="Proteomes" id="UP000015104">
    <property type="component" value="Unassembled WGS sequence"/>
</dbReference>
<dbReference type="AlphaFoldDB" id="T1JTP6"/>
<evidence type="ECO:0000256" key="1">
    <source>
        <dbReference type="SAM" id="Phobius"/>
    </source>
</evidence>
<proteinExistence type="predicted"/>
<keyword evidence="1" id="KW-0472">Membrane</keyword>
<sequence length="69" mass="8188">MLSYEHSQVYTNFIQAANLKETDGKGKNMNKPFSPFPFFRLLVELIVYELIFHFIFPYFSISKTIVNYV</sequence>
<reference evidence="2" key="2">
    <citation type="submission" date="2015-06" db="UniProtKB">
        <authorList>
            <consortium name="EnsemblMetazoa"/>
        </authorList>
    </citation>
    <scope>IDENTIFICATION</scope>
</reference>
<evidence type="ECO:0000313" key="3">
    <source>
        <dbReference type="Proteomes" id="UP000015104"/>
    </source>
</evidence>
<dbReference type="EMBL" id="CAEY01000481">
    <property type="status" value="NOT_ANNOTATED_CDS"/>
    <property type="molecule type" value="Genomic_DNA"/>
</dbReference>
<feature type="transmembrane region" description="Helical" evidence="1">
    <location>
        <begin position="38"/>
        <end position="59"/>
    </location>
</feature>
<name>T1JTP6_TETUR</name>